<dbReference type="PROSITE" id="PS50113">
    <property type="entry name" value="PAC"/>
    <property type="match status" value="1"/>
</dbReference>
<dbReference type="Pfam" id="PF08447">
    <property type="entry name" value="PAS_3"/>
    <property type="match status" value="1"/>
</dbReference>
<accession>A0A7X6IAP0</accession>
<dbReference type="SMART" id="SM00065">
    <property type="entry name" value="GAF"/>
    <property type="match status" value="1"/>
</dbReference>
<keyword evidence="10 13" id="KW-0472">Membrane</keyword>
<evidence type="ECO:0000259" key="14">
    <source>
        <dbReference type="PROSITE" id="PS50109"/>
    </source>
</evidence>
<evidence type="ECO:0000256" key="5">
    <source>
        <dbReference type="ARBA" id="ARBA00022679"/>
    </source>
</evidence>
<evidence type="ECO:0000256" key="2">
    <source>
        <dbReference type="ARBA" id="ARBA00004370"/>
    </source>
</evidence>
<dbReference type="FunFam" id="3.30.565.10:FF:000010">
    <property type="entry name" value="Sensor histidine kinase RcsC"/>
    <property type="match status" value="1"/>
</dbReference>
<feature type="domain" description="PAC" evidence="16">
    <location>
        <begin position="650"/>
        <end position="702"/>
    </location>
</feature>
<evidence type="ECO:0000256" key="9">
    <source>
        <dbReference type="ARBA" id="ARBA00023012"/>
    </source>
</evidence>
<dbReference type="InterPro" id="IPR036890">
    <property type="entry name" value="HATPase_C_sf"/>
</dbReference>
<dbReference type="Gene3D" id="3.30.450.40">
    <property type="match status" value="1"/>
</dbReference>
<dbReference type="InterPro" id="IPR042240">
    <property type="entry name" value="CHASE_sf"/>
</dbReference>
<dbReference type="FunFam" id="3.30.450.20:FF:000099">
    <property type="entry name" value="Sensory box sensor histidine kinase"/>
    <property type="match status" value="1"/>
</dbReference>
<name>A0A7X6IAP0_9BACT</name>
<evidence type="ECO:0000256" key="10">
    <source>
        <dbReference type="ARBA" id="ARBA00023136"/>
    </source>
</evidence>
<dbReference type="PANTHER" id="PTHR43711">
    <property type="entry name" value="TWO-COMPONENT HISTIDINE KINASE"/>
    <property type="match status" value="1"/>
</dbReference>
<dbReference type="SMART" id="SM00387">
    <property type="entry name" value="HATPase_c"/>
    <property type="match status" value="1"/>
</dbReference>
<dbReference type="EMBL" id="VTOW01000001">
    <property type="protein sequence ID" value="NKE70585.1"/>
    <property type="molecule type" value="Genomic_DNA"/>
</dbReference>
<dbReference type="CDD" id="cd00082">
    <property type="entry name" value="HisKA"/>
    <property type="match status" value="1"/>
</dbReference>
<dbReference type="PROSITE" id="PS50109">
    <property type="entry name" value="HIS_KIN"/>
    <property type="match status" value="1"/>
</dbReference>
<evidence type="ECO:0000256" key="3">
    <source>
        <dbReference type="ARBA" id="ARBA00012438"/>
    </source>
</evidence>
<dbReference type="InterPro" id="IPR003661">
    <property type="entry name" value="HisK_dim/P_dom"/>
</dbReference>
<dbReference type="PANTHER" id="PTHR43711:SF26">
    <property type="entry name" value="SENSOR HISTIDINE KINASE RCSC"/>
    <property type="match status" value="1"/>
</dbReference>
<keyword evidence="7" id="KW-0418">Kinase</keyword>
<feature type="compositionally biased region" description="Basic and acidic residues" evidence="12">
    <location>
        <begin position="303"/>
        <end position="329"/>
    </location>
</feature>
<dbReference type="Gene3D" id="3.30.565.10">
    <property type="entry name" value="Histidine kinase-like ATPase, C-terminal domain"/>
    <property type="match status" value="1"/>
</dbReference>
<evidence type="ECO:0000256" key="8">
    <source>
        <dbReference type="ARBA" id="ARBA00022989"/>
    </source>
</evidence>
<dbReference type="SUPFAM" id="SSF55874">
    <property type="entry name" value="ATPase domain of HSP90 chaperone/DNA topoisomerase II/histidine kinase"/>
    <property type="match status" value="1"/>
</dbReference>
<keyword evidence="6 13" id="KW-0812">Transmembrane</keyword>
<evidence type="ECO:0000259" key="17">
    <source>
        <dbReference type="PROSITE" id="PS50839"/>
    </source>
</evidence>
<evidence type="ECO:0000259" key="16">
    <source>
        <dbReference type="PROSITE" id="PS50113"/>
    </source>
</evidence>
<comment type="subcellular location">
    <subcellularLocation>
        <location evidence="2">Membrane</location>
    </subcellularLocation>
</comment>
<dbReference type="InterPro" id="IPR000700">
    <property type="entry name" value="PAS-assoc_C"/>
</dbReference>
<evidence type="ECO:0000256" key="13">
    <source>
        <dbReference type="SAM" id="Phobius"/>
    </source>
</evidence>
<dbReference type="Pfam" id="PF03924">
    <property type="entry name" value="CHASE"/>
    <property type="match status" value="1"/>
</dbReference>
<dbReference type="InterPro" id="IPR003018">
    <property type="entry name" value="GAF"/>
</dbReference>
<dbReference type="SMART" id="SM01079">
    <property type="entry name" value="CHASE"/>
    <property type="match status" value="1"/>
</dbReference>
<feature type="transmembrane region" description="Helical" evidence="13">
    <location>
        <begin position="63"/>
        <end position="85"/>
    </location>
</feature>
<dbReference type="InterPro" id="IPR036097">
    <property type="entry name" value="HisK_dim/P_sf"/>
</dbReference>
<dbReference type="InterPro" id="IPR006189">
    <property type="entry name" value="CHASE_dom"/>
</dbReference>
<dbReference type="CDD" id="cd16922">
    <property type="entry name" value="HATPase_EvgS-ArcB-TorS-like"/>
    <property type="match status" value="1"/>
</dbReference>
<dbReference type="InterPro" id="IPR000014">
    <property type="entry name" value="PAS"/>
</dbReference>
<dbReference type="InterPro" id="IPR050736">
    <property type="entry name" value="Sensor_HK_Regulatory"/>
</dbReference>
<organism evidence="18 19">
    <name type="scientific">Candidatus Manganitrophus noduliformans</name>
    <dbReference type="NCBI Taxonomy" id="2606439"/>
    <lineage>
        <taxon>Bacteria</taxon>
        <taxon>Pseudomonadati</taxon>
        <taxon>Nitrospirota</taxon>
        <taxon>Nitrospiria</taxon>
        <taxon>Candidatus Troglogloeales</taxon>
        <taxon>Candidatus Manganitrophaceae</taxon>
        <taxon>Candidatus Manganitrophus</taxon>
    </lineage>
</organism>
<reference evidence="18 19" key="1">
    <citation type="journal article" date="2020" name="Nature">
        <title>Bacterial chemolithoautotrophy via manganese oxidation.</title>
        <authorList>
            <person name="Yu H."/>
            <person name="Leadbetter J.R."/>
        </authorList>
    </citation>
    <scope>NUCLEOTIDE SEQUENCE [LARGE SCALE GENOMIC DNA]</scope>
    <source>
        <strain evidence="18 19">Mn-1</strain>
    </source>
</reference>
<dbReference type="InterPro" id="IPR005467">
    <property type="entry name" value="His_kinase_dom"/>
</dbReference>
<evidence type="ECO:0000256" key="6">
    <source>
        <dbReference type="ARBA" id="ARBA00022692"/>
    </source>
</evidence>
<dbReference type="CDD" id="cd00130">
    <property type="entry name" value="PAS"/>
    <property type="match status" value="1"/>
</dbReference>
<keyword evidence="8 13" id="KW-1133">Transmembrane helix</keyword>
<keyword evidence="19" id="KW-1185">Reference proteome</keyword>
<evidence type="ECO:0000256" key="4">
    <source>
        <dbReference type="ARBA" id="ARBA00022553"/>
    </source>
</evidence>
<feature type="domain" description="CHASE" evidence="17">
    <location>
        <begin position="127"/>
        <end position="347"/>
    </location>
</feature>
<evidence type="ECO:0000256" key="11">
    <source>
        <dbReference type="SAM" id="Coils"/>
    </source>
</evidence>
<proteinExistence type="predicted"/>
<keyword evidence="5" id="KW-0808">Transferase</keyword>
<dbReference type="InterPro" id="IPR029016">
    <property type="entry name" value="GAF-like_dom_sf"/>
</dbReference>
<feature type="domain" description="PAS" evidence="15">
    <location>
        <begin position="577"/>
        <end position="647"/>
    </location>
</feature>
<keyword evidence="4" id="KW-0597">Phosphoprotein</keyword>
<feature type="region of interest" description="Disordered" evidence="12">
    <location>
        <begin position="303"/>
        <end position="330"/>
    </location>
</feature>
<dbReference type="EC" id="2.7.13.3" evidence="3"/>
<feature type="domain" description="Histidine kinase" evidence="14">
    <location>
        <begin position="713"/>
        <end position="932"/>
    </location>
</feature>
<dbReference type="InterPro" id="IPR003594">
    <property type="entry name" value="HATPase_dom"/>
</dbReference>
<gene>
    <name evidence="18" type="ORF">MNODULE_07535</name>
</gene>
<dbReference type="SMART" id="SM00388">
    <property type="entry name" value="HisKA"/>
    <property type="match status" value="1"/>
</dbReference>
<evidence type="ECO:0000313" key="19">
    <source>
        <dbReference type="Proteomes" id="UP000534783"/>
    </source>
</evidence>
<feature type="coiled-coil region" evidence="11">
    <location>
        <begin position="560"/>
        <end position="587"/>
    </location>
</feature>
<dbReference type="GO" id="GO:0016020">
    <property type="term" value="C:membrane"/>
    <property type="evidence" value="ECO:0007669"/>
    <property type="project" value="UniProtKB-SubCell"/>
</dbReference>
<dbReference type="Pfam" id="PF13185">
    <property type="entry name" value="GAF_2"/>
    <property type="match status" value="1"/>
</dbReference>
<dbReference type="Gene3D" id="1.10.287.130">
    <property type="match status" value="1"/>
</dbReference>
<dbReference type="Pfam" id="PF00512">
    <property type="entry name" value="HisKA"/>
    <property type="match status" value="1"/>
</dbReference>
<dbReference type="PRINTS" id="PR00344">
    <property type="entry name" value="BCTRLSENSOR"/>
</dbReference>
<evidence type="ECO:0000256" key="1">
    <source>
        <dbReference type="ARBA" id="ARBA00000085"/>
    </source>
</evidence>
<dbReference type="SMART" id="SM00086">
    <property type="entry name" value="PAC"/>
    <property type="match status" value="1"/>
</dbReference>
<keyword evidence="9" id="KW-0902">Two-component regulatory system</keyword>
<dbReference type="Proteomes" id="UP000534783">
    <property type="component" value="Unassembled WGS sequence"/>
</dbReference>
<dbReference type="Gene3D" id="3.30.450.350">
    <property type="entry name" value="CHASE domain"/>
    <property type="match status" value="1"/>
</dbReference>
<dbReference type="InterPro" id="IPR035965">
    <property type="entry name" value="PAS-like_dom_sf"/>
</dbReference>
<dbReference type="Gene3D" id="3.30.450.20">
    <property type="entry name" value="PAS domain"/>
    <property type="match status" value="1"/>
</dbReference>
<evidence type="ECO:0000259" key="15">
    <source>
        <dbReference type="PROSITE" id="PS50112"/>
    </source>
</evidence>
<dbReference type="InterPro" id="IPR001610">
    <property type="entry name" value="PAC"/>
</dbReference>
<dbReference type="GO" id="GO:0000155">
    <property type="term" value="F:phosphorelay sensor kinase activity"/>
    <property type="evidence" value="ECO:0007669"/>
    <property type="project" value="InterPro"/>
</dbReference>
<dbReference type="InterPro" id="IPR013655">
    <property type="entry name" value="PAS_fold_3"/>
</dbReference>
<dbReference type="SUPFAM" id="SSF47384">
    <property type="entry name" value="Homodimeric domain of signal transducing histidine kinase"/>
    <property type="match status" value="1"/>
</dbReference>
<dbReference type="PROSITE" id="PS50839">
    <property type="entry name" value="CHASE"/>
    <property type="match status" value="1"/>
</dbReference>
<keyword evidence="11" id="KW-0175">Coiled coil</keyword>
<comment type="caution">
    <text evidence="18">The sequence shown here is derived from an EMBL/GenBank/DDBJ whole genome shotgun (WGS) entry which is preliminary data.</text>
</comment>
<protein>
    <recommendedName>
        <fullName evidence="3">histidine kinase</fullName>
        <ecNumber evidence="3">2.7.13.3</ecNumber>
    </recommendedName>
</protein>
<dbReference type="SUPFAM" id="SSF55785">
    <property type="entry name" value="PYP-like sensor domain (PAS domain)"/>
    <property type="match status" value="1"/>
</dbReference>
<dbReference type="InterPro" id="IPR004358">
    <property type="entry name" value="Sig_transdc_His_kin-like_C"/>
</dbReference>
<dbReference type="SUPFAM" id="SSF55781">
    <property type="entry name" value="GAF domain-like"/>
    <property type="match status" value="1"/>
</dbReference>
<dbReference type="Pfam" id="PF02518">
    <property type="entry name" value="HATPase_c"/>
    <property type="match status" value="1"/>
</dbReference>
<evidence type="ECO:0000313" key="18">
    <source>
        <dbReference type="EMBL" id="NKE70585.1"/>
    </source>
</evidence>
<dbReference type="PROSITE" id="PS50112">
    <property type="entry name" value="PAS"/>
    <property type="match status" value="1"/>
</dbReference>
<comment type="catalytic activity">
    <reaction evidence="1">
        <text>ATP + protein L-histidine = ADP + protein N-phospho-L-histidine.</text>
        <dbReference type="EC" id="2.7.13.3"/>
    </reaction>
</comment>
<dbReference type="NCBIfam" id="TIGR00229">
    <property type="entry name" value="sensory_box"/>
    <property type="match status" value="1"/>
</dbReference>
<dbReference type="AlphaFoldDB" id="A0A7X6IAP0"/>
<evidence type="ECO:0000256" key="12">
    <source>
        <dbReference type="SAM" id="MobiDB-lite"/>
    </source>
</evidence>
<evidence type="ECO:0000256" key="7">
    <source>
        <dbReference type="ARBA" id="ARBA00022777"/>
    </source>
</evidence>
<dbReference type="SMART" id="SM00091">
    <property type="entry name" value="PAS"/>
    <property type="match status" value="1"/>
</dbReference>
<sequence>MRRPAVGRGTASPLQRLALLLFRTRIMMGGPLSIKNLNPLYKVNLKNQLYGDLKSKELPSDRAFLPGCVLFISLALTGLATWYVFSLAETKDRERFQNIVQRSQNAIAVRIDTYISSLRGTAALFTATGRTDRETFHSYISRLELQSHYPGIQGIGFTKRVPPDQVEKTVAEIRQEIPSFKIWPESPRDEYHTILYLEPQDRRNRAALGYDMFTEPVRRAAMERARDTGLAATSGKVTLVQEIDSEKQAGFLIYLPIYEPGAAPETINQRRAALNGFVYSPFRAGDLLVGIFGGETRPRVDFEVFDGPEPRPENRLYRSREADPDERRPRYSTTTRLNVWGQTWTLLFTTRPAFDLGSNRGVALPIFIVGSIVSFTLFGITRSQVKARAAADRNAAELETLNRVAISLSAETDLQKLVQIVTDAGTKLSGAAFGAFFYNLIDVKGETYTLYTLSGVPREAFAKFPMPRNTAVFGPTFRGEGVVRLDDVTKDPRYGKNAPYAGMPEGHLPVKSYLAVPVLSRSGTVLGGLFFGHSAPGRFTERHERLLLSIASHAAIAIDKARLIETAEQEQKKAEESERQYRLLAEVMPQLVWTSTPEGRVDWCNQRWYEATGLTAEETLGSGGLKAIHPDDRQRTRDRWRAAILTGTPHEVEFRLQSPFGGYRWYLSRGLPLKDASGRIIRWFGTCTDIDDRKRAEAEAREASRVKSEFVSNVSHELRTPLNAIIGYSSLLRDETFGALIDDQKQPVEGVLKNGKELLNLINNLLDLSKIESGKMPVDLEKIDLVPLLEEIVSGMQPLIDEKSLSVVYRMTPLPEIESDPNKLKQIFVNLISNAIKFTEKGEIILLATEKPEEEGIEIAVQDTGIGIPPDELARIFDAFHQADATSTRKFGGTGLGLAIVKELTGLLNGRIGVESELDKGATFTLFLPYRWKEDDKDPQKG</sequence>